<keyword evidence="6" id="KW-0391">Immunity</keyword>
<keyword evidence="5" id="KW-0862">Zinc</keyword>
<sequence>MERGVCVSDQFSNEAACELSRIATSNAVIKITARTRGSSETGIDVHSEVALTRIALFVAPRDVFTKQFDDQVQELLKECQKYYSGLGISPQERMQIKQALNFAGSGHWYKCPRGHVYAIGNCGLANQVSRCPEAGCGAVIGGHHYQLDGSNTLATEME</sequence>
<name>A0A6A0H7Z4_HYAAZ</name>
<keyword evidence="3" id="KW-0479">Metal-binding</keyword>
<comment type="subcellular location">
    <subcellularLocation>
        <location evidence="1">Cytoplasm</location>
    </subcellularLocation>
</comment>
<dbReference type="Proteomes" id="UP000711488">
    <property type="component" value="Unassembled WGS sequence"/>
</dbReference>
<protein>
    <recommendedName>
        <fullName evidence="7">RZ-type domain-containing protein</fullName>
    </recommendedName>
</protein>
<dbReference type="GO" id="GO:0002376">
    <property type="term" value="P:immune system process"/>
    <property type="evidence" value="ECO:0007669"/>
    <property type="project" value="UniProtKB-KW"/>
</dbReference>
<dbReference type="InterPro" id="IPR046439">
    <property type="entry name" value="ZF_RZ_dom"/>
</dbReference>
<evidence type="ECO:0000256" key="6">
    <source>
        <dbReference type="ARBA" id="ARBA00022859"/>
    </source>
</evidence>
<gene>
    <name evidence="8" type="ORF">HAZT_HAZT003220</name>
</gene>
<dbReference type="Pfam" id="PF20173">
    <property type="entry name" value="ZnF_RZ-type"/>
    <property type="match status" value="1"/>
</dbReference>
<keyword evidence="4" id="KW-0863">Zinc-finger</keyword>
<feature type="domain" description="RZ-type" evidence="7">
    <location>
        <begin position="88"/>
        <end position="158"/>
    </location>
</feature>
<evidence type="ECO:0000256" key="4">
    <source>
        <dbReference type="ARBA" id="ARBA00022771"/>
    </source>
</evidence>
<reference evidence="8" key="3">
    <citation type="submission" date="2019-06" db="EMBL/GenBank/DDBJ databases">
        <authorList>
            <person name="Poynton C."/>
            <person name="Hasenbein S."/>
            <person name="Benoit J.B."/>
            <person name="Sepulveda M.S."/>
            <person name="Poelchau M.F."/>
            <person name="Murali S.C."/>
            <person name="Chen S."/>
            <person name="Glastad K.M."/>
            <person name="Werren J.H."/>
            <person name="Vineis J.H."/>
            <person name="Bowen J.L."/>
            <person name="Friedrich M."/>
            <person name="Jones J."/>
            <person name="Robertson H.M."/>
            <person name="Feyereisen R."/>
            <person name="Mechler-Hickson A."/>
            <person name="Mathers N."/>
            <person name="Lee C.E."/>
            <person name="Colbourne J.K."/>
            <person name="Biales A."/>
            <person name="Johnston J.S."/>
            <person name="Wellborn G.A."/>
            <person name="Rosendale A.J."/>
            <person name="Cridge A.G."/>
            <person name="Munoz-Torres M.C."/>
            <person name="Bain P.A."/>
            <person name="Manny A.R."/>
            <person name="Major K.M."/>
            <person name="Lambert F.N."/>
            <person name="Vulpe C.D."/>
            <person name="Tuck P."/>
            <person name="Blalock B.J."/>
            <person name="Lin Y.-Y."/>
            <person name="Smith M.E."/>
            <person name="Ochoa-Acuna H."/>
            <person name="Chen M.-J.M."/>
            <person name="Childers C.P."/>
            <person name="Qu J."/>
            <person name="Dugan S."/>
            <person name="Lee S.L."/>
            <person name="Chao H."/>
            <person name="Dinh H."/>
            <person name="Han Y."/>
            <person name="Doddapaneni H."/>
            <person name="Worley K.C."/>
            <person name="Muzny D.M."/>
            <person name="Gibbs R.A."/>
            <person name="Richards S."/>
        </authorList>
    </citation>
    <scope>NUCLEOTIDE SEQUENCE</scope>
    <source>
        <strain evidence="8">HAZT.00-mixed</strain>
        <tissue evidence="8">Whole organism</tissue>
    </source>
</reference>
<dbReference type="GO" id="GO:0008270">
    <property type="term" value="F:zinc ion binding"/>
    <property type="evidence" value="ECO:0007669"/>
    <property type="project" value="UniProtKB-KW"/>
</dbReference>
<proteinExistence type="predicted"/>
<reference evidence="8" key="1">
    <citation type="submission" date="2014-08" db="EMBL/GenBank/DDBJ databases">
        <authorList>
            <person name="Murali S."/>
            <person name="Richards S."/>
            <person name="Bandaranaike D."/>
            <person name="Bellair M."/>
            <person name="Blankenburg K."/>
            <person name="Chao H."/>
            <person name="Dinh H."/>
            <person name="Doddapaneni H."/>
            <person name="Dugan-Rocha S."/>
            <person name="Elkadiri S."/>
            <person name="Gnanaolivu R."/>
            <person name="Hughes D."/>
            <person name="Lee S."/>
            <person name="Li M."/>
            <person name="Ming W."/>
            <person name="Munidasa M."/>
            <person name="Muniz J."/>
            <person name="Nguyen L."/>
            <person name="Osuji N."/>
            <person name="Pu L.-L."/>
            <person name="Puazo M."/>
            <person name="Skinner E."/>
            <person name="Qu C."/>
            <person name="Quiroz J."/>
            <person name="Raj R."/>
            <person name="Weissenberger G."/>
            <person name="Xin Y."/>
            <person name="Zou X."/>
            <person name="Han Y."/>
            <person name="Worley K."/>
            <person name="Muzny D."/>
            <person name="Gibbs R."/>
        </authorList>
    </citation>
    <scope>NUCLEOTIDE SEQUENCE</scope>
    <source>
        <strain evidence="8">HAZT.00-mixed</strain>
        <tissue evidence="8">Whole organism</tissue>
    </source>
</reference>
<comment type="caution">
    <text evidence="8">The sequence shown here is derived from an EMBL/GenBank/DDBJ whole genome shotgun (WGS) entry which is preliminary data.</text>
</comment>
<evidence type="ECO:0000256" key="3">
    <source>
        <dbReference type="ARBA" id="ARBA00022723"/>
    </source>
</evidence>
<accession>A0A6A0H7Z4</accession>
<evidence type="ECO:0000256" key="5">
    <source>
        <dbReference type="ARBA" id="ARBA00022833"/>
    </source>
</evidence>
<dbReference type="PROSITE" id="PS51981">
    <property type="entry name" value="ZF_RZ"/>
    <property type="match status" value="1"/>
</dbReference>
<evidence type="ECO:0000256" key="2">
    <source>
        <dbReference type="ARBA" id="ARBA00022490"/>
    </source>
</evidence>
<evidence type="ECO:0000313" key="8">
    <source>
        <dbReference type="EMBL" id="KAA0201878.1"/>
    </source>
</evidence>
<reference evidence="8" key="2">
    <citation type="journal article" date="2018" name="Environ. Sci. Technol.">
        <title>The Toxicogenome of Hyalella azteca: A Model for Sediment Ecotoxicology and Evolutionary Toxicology.</title>
        <authorList>
            <person name="Poynton H.C."/>
            <person name="Hasenbein S."/>
            <person name="Benoit J.B."/>
            <person name="Sepulveda M.S."/>
            <person name="Poelchau M.F."/>
            <person name="Hughes D.S.T."/>
            <person name="Murali S.C."/>
            <person name="Chen S."/>
            <person name="Glastad K.M."/>
            <person name="Goodisman M.A.D."/>
            <person name="Werren J.H."/>
            <person name="Vineis J.H."/>
            <person name="Bowen J.L."/>
            <person name="Friedrich M."/>
            <person name="Jones J."/>
            <person name="Robertson H.M."/>
            <person name="Feyereisen R."/>
            <person name="Mechler-Hickson A."/>
            <person name="Mathers N."/>
            <person name="Lee C.E."/>
            <person name="Colbourne J.K."/>
            <person name="Biales A."/>
            <person name="Johnston J.S."/>
            <person name="Wellborn G.A."/>
            <person name="Rosendale A.J."/>
            <person name="Cridge A.G."/>
            <person name="Munoz-Torres M.C."/>
            <person name="Bain P.A."/>
            <person name="Manny A.R."/>
            <person name="Major K.M."/>
            <person name="Lambert F.N."/>
            <person name="Vulpe C.D."/>
            <person name="Tuck P."/>
            <person name="Blalock B.J."/>
            <person name="Lin Y.Y."/>
            <person name="Smith M.E."/>
            <person name="Ochoa-Acuna H."/>
            <person name="Chen M.M."/>
            <person name="Childers C.P."/>
            <person name="Qu J."/>
            <person name="Dugan S."/>
            <person name="Lee S.L."/>
            <person name="Chao H."/>
            <person name="Dinh H."/>
            <person name="Han Y."/>
            <person name="Doddapaneni H."/>
            <person name="Worley K.C."/>
            <person name="Muzny D.M."/>
            <person name="Gibbs R.A."/>
            <person name="Richards S."/>
        </authorList>
    </citation>
    <scope>NUCLEOTIDE SEQUENCE</scope>
    <source>
        <strain evidence="8">HAZT.00-mixed</strain>
        <tissue evidence="8">Whole organism</tissue>
    </source>
</reference>
<organism evidence="8">
    <name type="scientific">Hyalella azteca</name>
    <name type="common">Amphipod</name>
    <dbReference type="NCBI Taxonomy" id="294128"/>
    <lineage>
        <taxon>Eukaryota</taxon>
        <taxon>Metazoa</taxon>
        <taxon>Ecdysozoa</taxon>
        <taxon>Arthropoda</taxon>
        <taxon>Crustacea</taxon>
        <taxon>Multicrustacea</taxon>
        <taxon>Malacostraca</taxon>
        <taxon>Eumalacostraca</taxon>
        <taxon>Peracarida</taxon>
        <taxon>Amphipoda</taxon>
        <taxon>Senticaudata</taxon>
        <taxon>Talitrida</taxon>
        <taxon>Talitroidea</taxon>
        <taxon>Hyalellidae</taxon>
        <taxon>Hyalella</taxon>
    </lineage>
</organism>
<dbReference type="EMBL" id="JQDR03004725">
    <property type="protein sequence ID" value="KAA0201878.1"/>
    <property type="molecule type" value="Genomic_DNA"/>
</dbReference>
<dbReference type="AlphaFoldDB" id="A0A6A0H7Z4"/>
<evidence type="ECO:0000259" key="7">
    <source>
        <dbReference type="PROSITE" id="PS51981"/>
    </source>
</evidence>
<keyword evidence="2" id="KW-0963">Cytoplasm</keyword>
<dbReference type="GO" id="GO:0005737">
    <property type="term" value="C:cytoplasm"/>
    <property type="evidence" value="ECO:0007669"/>
    <property type="project" value="UniProtKB-SubCell"/>
</dbReference>
<evidence type="ECO:0000256" key="1">
    <source>
        <dbReference type="ARBA" id="ARBA00004496"/>
    </source>
</evidence>